<reference evidence="1" key="1">
    <citation type="journal article" date="2014" name="Front. Microbiol.">
        <title>High frequency of phylogenetically diverse reductive dehalogenase-homologous genes in deep subseafloor sedimentary metagenomes.</title>
        <authorList>
            <person name="Kawai M."/>
            <person name="Futagami T."/>
            <person name="Toyoda A."/>
            <person name="Takaki Y."/>
            <person name="Nishi S."/>
            <person name="Hori S."/>
            <person name="Arai W."/>
            <person name="Tsubouchi T."/>
            <person name="Morono Y."/>
            <person name="Uchiyama I."/>
            <person name="Ito T."/>
            <person name="Fujiyama A."/>
            <person name="Inagaki F."/>
            <person name="Takami H."/>
        </authorList>
    </citation>
    <scope>NUCLEOTIDE SEQUENCE</scope>
    <source>
        <strain evidence="1">Expedition CK06-06</strain>
    </source>
</reference>
<organism evidence="1">
    <name type="scientific">marine sediment metagenome</name>
    <dbReference type="NCBI Taxonomy" id="412755"/>
    <lineage>
        <taxon>unclassified sequences</taxon>
        <taxon>metagenomes</taxon>
        <taxon>ecological metagenomes</taxon>
    </lineage>
</organism>
<protein>
    <submittedName>
        <fullName evidence="1">Uncharacterized protein</fullName>
    </submittedName>
</protein>
<feature type="non-terminal residue" evidence="1">
    <location>
        <position position="1"/>
    </location>
</feature>
<gene>
    <name evidence="1" type="ORF">S01H1_41374</name>
</gene>
<evidence type="ECO:0000313" key="1">
    <source>
        <dbReference type="EMBL" id="GAG12930.1"/>
    </source>
</evidence>
<dbReference type="EMBL" id="BARS01026239">
    <property type="protein sequence ID" value="GAG12930.1"/>
    <property type="molecule type" value="Genomic_DNA"/>
</dbReference>
<accession>X0V492</accession>
<proteinExistence type="predicted"/>
<sequence>QLEIADLFNCRFPSDEEFVSMLPMVQEVIKLDAQIEVLTDLLATIVSNKRCI</sequence>
<name>X0V492_9ZZZZ</name>
<comment type="caution">
    <text evidence="1">The sequence shown here is derived from an EMBL/GenBank/DDBJ whole genome shotgun (WGS) entry which is preliminary data.</text>
</comment>
<dbReference type="AlphaFoldDB" id="X0V492"/>